<dbReference type="AlphaFoldDB" id="A0A3D9CAS1"/>
<name>A0A3D9CAS1_9FLAO</name>
<keyword evidence="2" id="KW-1185">Reference proteome</keyword>
<dbReference type="Proteomes" id="UP000256686">
    <property type="component" value="Unassembled WGS sequence"/>
</dbReference>
<dbReference type="RefSeq" id="WP_115970057.1">
    <property type="nucleotide sequence ID" value="NZ_QNVT01000005.1"/>
</dbReference>
<proteinExistence type="predicted"/>
<dbReference type="EMBL" id="QNVT01000005">
    <property type="protein sequence ID" value="REC62977.1"/>
    <property type="molecule type" value="Genomic_DNA"/>
</dbReference>
<evidence type="ECO:0000313" key="1">
    <source>
        <dbReference type="EMBL" id="REC62977.1"/>
    </source>
</evidence>
<accession>A0A3D9CAS1</accession>
<gene>
    <name evidence="1" type="ORF">DRF65_07005</name>
</gene>
<reference evidence="2" key="1">
    <citation type="submission" date="2018-06" db="EMBL/GenBank/DDBJ databases">
        <authorList>
            <person name="Lum Nde A."/>
            <person name="Hugo C."/>
        </authorList>
    </citation>
    <scope>NUCLEOTIDE SEQUENCE [LARGE SCALE GENOMIC DNA]</scope>
    <source>
        <strain evidence="2">1_F178</strain>
    </source>
</reference>
<comment type="caution">
    <text evidence="1">The sequence shown here is derived from an EMBL/GenBank/DDBJ whole genome shotgun (WGS) entry which is preliminary data.</text>
</comment>
<protein>
    <submittedName>
        <fullName evidence="1">Uncharacterized protein</fullName>
    </submittedName>
</protein>
<evidence type="ECO:0000313" key="2">
    <source>
        <dbReference type="Proteomes" id="UP000256686"/>
    </source>
</evidence>
<sequence length="222" mass="25673">MEDIICPYPWDCGKTIEPKKLSKHDYDFLSSASEKKMIFMIIHCPECSREFKFNTVQWKSDKFGYSDPNITIEKKGKTIKQLTAILDRAKVDIPLAYFDYLISGEFDSQISIFSNEENFNLYDLNQLCEKINVDGTSYLTISQLKGFVHSLLEITDRISPKGQDLNYKDISNCLTIGSENTKLLCIDYRDQNSLWIFHPDGGDIERISVTLENIIKRQNLNK</sequence>
<organism evidence="1 2">
    <name type="scientific">Chryseobacterium pennae</name>
    <dbReference type="NCBI Taxonomy" id="2258962"/>
    <lineage>
        <taxon>Bacteria</taxon>
        <taxon>Pseudomonadati</taxon>
        <taxon>Bacteroidota</taxon>
        <taxon>Flavobacteriia</taxon>
        <taxon>Flavobacteriales</taxon>
        <taxon>Weeksellaceae</taxon>
        <taxon>Chryseobacterium group</taxon>
        <taxon>Chryseobacterium</taxon>
    </lineage>
</organism>